<evidence type="ECO:0000313" key="2">
    <source>
        <dbReference type="EMBL" id="CAD8333678.1"/>
    </source>
</evidence>
<evidence type="ECO:0000313" key="3">
    <source>
        <dbReference type="EMBL" id="CAD8333680.1"/>
    </source>
</evidence>
<dbReference type="EMBL" id="HBEF01009213">
    <property type="protein sequence ID" value="CAD8333678.1"/>
    <property type="molecule type" value="Transcribed_RNA"/>
</dbReference>
<evidence type="ECO:0000256" key="1">
    <source>
        <dbReference type="SAM" id="MobiDB-lite"/>
    </source>
</evidence>
<reference evidence="2" key="1">
    <citation type="submission" date="2021-01" db="EMBL/GenBank/DDBJ databases">
        <authorList>
            <person name="Corre E."/>
            <person name="Pelletier E."/>
            <person name="Niang G."/>
            <person name="Scheremetjew M."/>
            <person name="Finn R."/>
            <person name="Kale V."/>
            <person name="Holt S."/>
            <person name="Cochrane G."/>
            <person name="Meng A."/>
            <person name="Brown T."/>
            <person name="Cohen L."/>
        </authorList>
    </citation>
    <scope>NUCLEOTIDE SEQUENCE</scope>
    <source>
        <strain evidence="2">CCMP3328</strain>
    </source>
</reference>
<protein>
    <submittedName>
        <fullName evidence="2">Uncharacterized protein</fullName>
    </submittedName>
</protein>
<gene>
    <name evidence="2" type="ORF">CAUS1442_LOCUS5780</name>
    <name evidence="3" type="ORF">CAUS1442_LOCUS5782</name>
</gene>
<organism evidence="2">
    <name type="scientific">Craspedostauros australis</name>
    <dbReference type="NCBI Taxonomy" id="1486917"/>
    <lineage>
        <taxon>Eukaryota</taxon>
        <taxon>Sar</taxon>
        <taxon>Stramenopiles</taxon>
        <taxon>Ochrophyta</taxon>
        <taxon>Bacillariophyta</taxon>
        <taxon>Bacillariophyceae</taxon>
        <taxon>Bacillariophycidae</taxon>
        <taxon>Naviculales</taxon>
        <taxon>Naviculaceae</taxon>
        <taxon>Craspedostauros</taxon>
    </lineage>
</organism>
<dbReference type="EMBL" id="HBEF01009215">
    <property type="protein sequence ID" value="CAD8333680.1"/>
    <property type="molecule type" value="Transcribed_RNA"/>
</dbReference>
<proteinExistence type="predicted"/>
<feature type="compositionally biased region" description="Low complexity" evidence="1">
    <location>
        <begin position="121"/>
        <end position="141"/>
    </location>
</feature>
<dbReference type="AlphaFoldDB" id="A0A6T6EUV7"/>
<feature type="region of interest" description="Disordered" evidence="1">
    <location>
        <begin position="95"/>
        <end position="145"/>
    </location>
</feature>
<name>A0A6T6EUV7_9STRA</name>
<accession>A0A6T6EUV7</accession>
<sequence length="168" mass="18515">MSNPTNLEATYVINAEDDASLPVAQVVSVEAVGYAPTLPTTASQFSEDAERRRVAEAQMEGLIAAQRQRAAVQTGLRRAQQHQDREMLDTRRANEVARRRDREGLQIRNEGRMQEQAQKLSSAATVSSSTSAAAPATSTSSGYQCKEYQPVEYSTSSYEVSEYKSVYD</sequence>
<feature type="compositionally biased region" description="Basic and acidic residues" evidence="1">
    <location>
        <begin position="95"/>
        <end position="113"/>
    </location>
</feature>